<reference evidence="1 2" key="1">
    <citation type="journal article" date="2014" name="Int. J. Syst. Evol. Microbiol.">
        <title>Ramlibacter solisilvae sp. nov., isolated from forest soil, and emended description of the genus Ramlibacter.</title>
        <authorList>
            <person name="Lee H.J."/>
            <person name="Lee S.H."/>
            <person name="Lee S.S."/>
            <person name="Lee J.S."/>
            <person name="Kim Y."/>
            <person name="Kim S.C."/>
            <person name="Jeon C.O."/>
        </authorList>
    </citation>
    <scope>NUCLEOTIDE SEQUENCE [LARGE SCALE GENOMIC DNA]</scope>
    <source>
        <strain evidence="1 2">5-10</strain>
    </source>
</reference>
<dbReference type="Proteomes" id="UP000070433">
    <property type="component" value="Chromosome"/>
</dbReference>
<dbReference type="EMBL" id="CP010951">
    <property type="protein sequence ID" value="AMO22654.1"/>
    <property type="molecule type" value="Genomic_DNA"/>
</dbReference>
<accession>A0A127JRJ7</accession>
<keyword evidence="2" id="KW-1185">Reference proteome</keyword>
<gene>
    <name evidence="1" type="ORF">UC35_06870</name>
</gene>
<sequence length="345" mass="33750">MIANTISNARGVAVLSGGARVAAWSDASGVHAQRFDASGALVQGVVPVAASGTFSGVAALPAGGFVVEYQTPQAVFVQAVTAAGDPAGPASVVRTLAQVTLDYAGIPNANPVLVGGGGVYAFEDGSYAASYIVQHTATIPTDVPTALHAQKFDAGGAAVGGPVLLRDTAVVDDLASAAAPGSRLVAASMLTHSSGAGLQGATVFDSGLNPLFGVSLGQLGSSHTQPGVAGLVNGNFMALWTVQGVNQVQGQLFAADPSSPSGARAVSGLLTFPNAAPGARVMALAGGGFLVASGSTAQAFDANGQANSAVMQVQPGSVAATADGGFVVLAQVGSQLVSQQYPLVP</sequence>
<dbReference type="OrthoDB" id="6091599at2"/>
<name>A0A127JRJ7_9BURK</name>
<evidence type="ECO:0000313" key="2">
    <source>
        <dbReference type="Proteomes" id="UP000070433"/>
    </source>
</evidence>
<dbReference type="AlphaFoldDB" id="A0A127JRJ7"/>
<proteinExistence type="predicted"/>
<organism evidence="1 2">
    <name type="scientific">Ramlibacter tataouinensis</name>
    <dbReference type="NCBI Taxonomy" id="94132"/>
    <lineage>
        <taxon>Bacteria</taxon>
        <taxon>Pseudomonadati</taxon>
        <taxon>Pseudomonadota</taxon>
        <taxon>Betaproteobacteria</taxon>
        <taxon>Burkholderiales</taxon>
        <taxon>Comamonadaceae</taxon>
        <taxon>Ramlibacter</taxon>
    </lineage>
</organism>
<evidence type="ECO:0000313" key="1">
    <source>
        <dbReference type="EMBL" id="AMO22654.1"/>
    </source>
</evidence>
<protein>
    <submittedName>
        <fullName evidence="1">Uncharacterized protein</fullName>
    </submittedName>
</protein>
<dbReference type="RefSeq" id="WP_061497467.1">
    <property type="nucleotide sequence ID" value="NZ_CP010951.1"/>
</dbReference>